<dbReference type="Pfam" id="PF07715">
    <property type="entry name" value="Plug"/>
    <property type="match status" value="1"/>
</dbReference>
<evidence type="ECO:0000259" key="14">
    <source>
        <dbReference type="Pfam" id="PF07715"/>
    </source>
</evidence>
<keyword evidence="16" id="KW-1185">Reference proteome</keyword>
<evidence type="ECO:0000256" key="1">
    <source>
        <dbReference type="ARBA" id="ARBA00004571"/>
    </source>
</evidence>
<keyword evidence="5 11" id="KW-0812">Transmembrane</keyword>
<dbReference type="Gene3D" id="2.40.170.20">
    <property type="entry name" value="TonB-dependent receptor, beta-barrel domain"/>
    <property type="match status" value="1"/>
</dbReference>
<feature type="signal peptide" evidence="13">
    <location>
        <begin position="1"/>
        <end position="26"/>
    </location>
</feature>
<evidence type="ECO:0000256" key="13">
    <source>
        <dbReference type="SAM" id="SignalP"/>
    </source>
</evidence>
<feature type="compositionally biased region" description="Polar residues" evidence="12">
    <location>
        <begin position="43"/>
        <end position="55"/>
    </location>
</feature>
<evidence type="ECO:0000256" key="9">
    <source>
        <dbReference type="ARBA" id="ARBA00023136"/>
    </source>
</evidence>
<evidence type="ECO:0000256" key="7">
    <source>
        <dbReference type="ARBA" id="ARBA00023065"/>
    </source>
</evidence>
<keyword evidence="9 11" id="KW-0472">Membrane</keyword>
<dbReference type="PROSITE" id="PS52016">
    <property type="entry name" value="TONB_DEPENDENT_REC_3"/>
    <property type="match status" value="1"/>
</dbReference>
<accession>A0ABV9F3P4</accession>
<dbReference type="InterPro" id="IPR036942">
    <property type="entry name" value="Beta-barrel_TonB_sf"/>
</dbReference>
<comment type="subcellular location">
    <subcellularLocation>
        <location evidence="1 11">Cell outer membrane</location>
        <topology evidence="1 11">Multi-pass membrane protein</topology>
    </subcellularLocation>
</comment>
<evidence type="ECO:0000313" key="16">
    <source>
        <dbReference type="Proteomes" id="UP001595957"/>
    </source>
</evidence>
<keyword evidence="4" id="KW-0410">Iron transport</keyword>
<evidence type="ECO:0000256" key="10">
    <source>
        <dbReference type="ARBA" id="ARBA00023237"/>
    </source>
</evidence>
<dbReference type="PANTHER" id="PTHR32552">
    <property type="entry name" value="FERRICHROME IRON RECEPTOR-RELATED"/>
    <property type="match status" value="1"/>
</dbReference>
<evidence type="ECO:0000256" key="4">
    <source>
        <dbReference type="ARBA" id="ARBA00022496"/>
    </source>
</evidence>
<organism evidence="15 16">
    <name type="scientific">Sphingobium tyrosinilyticum</name>
    <dbReference type="NCBI Taxonomy" id="2715436"/>
    <lineage>
        <taxon>Bacteria</taxon>
        <taxon>Pseudomonadati</taxon>
        <taxon>Pseudomonadota</taxon>
        <taxon>Alphaproteobacteria</taxon>
        <taxon>Sphingomonadales</taxon>
        <taxon>Sphingomonadaceae</taxon>
        <taxon>Sphingobium</taxon>
    </lineage>
</organism>
<proteinExistence type="inferred from homology"/>
<keyword evidence="6" id="KW-0408">Iron</keyword>
<reference evidence="16" key="1">
    <citation type="journal article" date="2019" name="Int. J. Syst. Evol. Microbiol.">
        <title>The Global Catalogue of Microorganisms (GCM) 10K type strain sequencing project: providing services to taxonomists for standard genome sequencing and annotation.</title>
        <authorList>
            <consortium name="The Broad Institute Genomics Platform"/>
            <consortium name="The Broad Institute Genome Sequencing Center for Infectious Disease"/>
            <person name="Wu L."/>
            <person name="Ma J."/>
        </authorList>
    </citation>
    <scope>NUCLEOTIDE SEQUENCE [LARGE SCALE GENOMIC DNA]</scope>
    <source>
        <strain evidence="16">NBRC 103632</strain>
    </source>
</reference>
<evidence type="ECO:0000256" key="2">
    <source>
        <dbReference type="ARBA" id="ARBA00022448"/>
    </source>
</evidence>
<keyword evidence="10 11" id="KW-0998">Cell outer membrane</keyword>
<dbReference type="RefSeq" id="WP_380806792.1">
    <property type="nucleotide sequence ID" value="NZ_JBHSFZ010000063.1"/>
</dbReference>
<dbReference type="EMBL" id="JBHSFZ010000063">
    <property type="protein sequence ID" value="MFC4595943.1"/>
    <property type="molecule type" value="Genomic_DNA"/>
</dbReference>
<dbReference type="InterPro" id="IPR039426">
    <property type="entry name" value="TonB-dep_rcpt-like"/>
</dbReference>
<evidence type="ECO:0000256" key="3">
    <source>
        <dbReference type="ARBA" id="ARBA00022452"/>
    </source>
</evidence>
<keyword evidence="8" id="KW-0798">TonB box</keyword>
<feature type="chain" id="PRO_5047264319" evidence="13">
    <location>
        <begin position="27"/>
        <end position="204"/>
    </location>
</feature>
<keyword evidence="13" id="KW-0732">Signal</keyword>
<keyword evidence="2 11" id="KW-0813">Transport</keyword>
<evidence type="ECO:0000256" key="5">
    <source>
        <dbReference type="ARBA" id="ARBA00022692"/>
    </source>
</evidence>
<feature type="region of interest" description="Disordered" evidence="12">
    <location>
        <begin position="38"/>
        <end position="64"/>
    </location>
</feature>
<evidence type="ECO:0000256" key="11">
    <source>
        <dbReference type="PROSITE-ProRule" id="PRU01360"/>
    </source>
</evidence>
<sequence>MRSKCVLLGSVGLVGLLGAVSAPARAQVMAESVAPAADAELDSSPSRATNANSAPTGARQAASAGDKGLQDIIVTARRRSESAQTVPVAVSVANAATLEEHQVLNAHQLVNLTPSLQVQSGLLEAGAVNFTIRGVGTTPIGPQTESSVGIVIDDVAMARPQFGNVQFFDLDRVEVLRGPQGMLFGKNASAGLINIVTTQPKIGS</sequence>
<evidence type="ECO:0000256" key="12">
    <source>
        <dbReference type="SAM" id="MobiDB-lite"/>
    </source>
</evidence>
<dbReference type="PANTHER" id="PTHR32552:SF81">
    <property type="entry name" value="TONB-DEPENDENT OUTER MEMBRANE RECEPTOR"/>
    <property type="match status" value="1"/>
</dbReference>
<keyword evidence="15" id="KW-0675">Receptor</keyword>
<evidence type="ECO:0000256" key="8">
    <source>
        <dbReference type="ARBA" id="ARBA00023077"/>
    </source>
</evidence>
<keyword evidence="3 11" id="KW-1134">Transmembrane beta strand</keyword>
<dbReference type="SUPFAM" id="SSF56935">
    <property type="entry name" value="Porins"/>
    <property type="match status" value="1"/>
</dbReference>
<comment type="similarity">
    <text evidence="11">Belongs to the TonB-dependent receptor family.</text>
</comment>
<feature type="domain" description="TonB-dependent receptor plug" evidence="14">
    <location>
        <begin position="83"/>
        <end position="191"/>
    </location>
</feature>
<gene>
    <name evidence="15" type="ORF">ACFO3E_17470</name>
</gene>
<evidence type="ECO:0000256" key="6">
    <source>
        <dbReference type="ARBA" id="ARBA00023004"/>
    </source>
</evidence>
<evidence type="ECO:0000313" key="15">
    <source>
        <dbReference type="EMBL" id="MFC4595943.1"/>
    </source>
</evidence>
<protein>
    <submittedName>
        <fullName evidence="15">TonB-dependent receptor plug domain-containing protein</fullName>
    </submittedName>
</protein>
<name>A0ABV9F3P4_9SPHN</name>
<keyword evidence="7" id="KW-0406">Ion transport</keyword>
<comment type="caution">
    <text evidence="15">The sequence shown here is derived from an EMBL/GenBank/DDBJ whole genome shotgun (WGS) entry which is preliminary data.</text>
</comment>
<dbReference type="InterPro" id="IPR012910">
    <property type="entry name" value="Plug_dom"/>
</dbReference>
<dbReference type="Proteomes" id="UP001595957">
    <property type="component" value="Unassembled WGS sequence"/>
</dbReference>